<dbReference type="InterPro" id="IPR055170">
    <property type="entry name" value="GFO_IDH_MocA-like_dom"/>
</dbReference>
<dbReference type="GO" id="GO:0016491">
    <property type="term" value="F:oxidoreductase activity"/>
    <property type="evidence" value="ECO:0007669"/>
    <property type="project" value="UniProtKB-KW"/>
</dbReference>
<evidence type="ECO:0000256" key="2">
    <source>
        <dbReference type="ARBA" id="ARBA00023002"/>
    </source>
</evidence>
<accession>A0A2P8Q250</accession>
<comment type="similarity">
    <text evidence="1">Belongs to the Gfo/Idh/MocA family.</text>
</comment>
<dbReference type="GO" id="GO:0000166">
    <property type="term" value="F:nucleotide binding"/>
    <property type="evidence" value="ECO:0007669"/>
    <property type="project" value="InterPro"/>
</dbReference>
<dbReference type="Pfam" id="PF22725">
    <property type="entry name" value="GFO_IDH_MocA_C3"/>
    <property type="match status" value="1"/>
</dbReference>
<dbReference type="EMBL" id="PYBJ01000019">
    <property type="protein sequence ID" value="PSM40332.1"/>
    <property type="molecule type" value="Genomic_DNA"/>
</dbReference>
<gene>
    <name evidence="5" type="ORF">C6Y14_26900</name>
</gene>
<dbReference type="PANTHER" id="PTHR22604:SF105">
    <property type="entry name" value="TRANS-1,2-DIHYDROBENZENE-1,2-DIOL DEHYDROGENASE"/>
    <property type="match status" value="1"/>
</dbReference>
<sequence>MTEEPLRIGVLGAARIAELSIAGPARVTGHRLVAVAARDRSRAEAFAAEHDVERVLDSYADVVDDPAVEVVYNPLANGLHAPWNLAALAAGKHVLTEKPSASNTEEAAEVRDAVAKAGTVFMEGFHYLFHPVTRRLHELLESGELGELRHVETTMVMPAPPDTDPRWSFPLAGGALMDLGCYSLHAQRVLAPWAGGVPRLVAASGGERSELGVTPDGVRGRAGAPGVDEWLDAELEFPGGATGSARCHMAHDGWEMSCRIVGSLGEATAVNFVQPHLDDRVRVRTASGERVEMLGRRSSYTYQLEAFAAHLRRGAPLPLDAEDALATMRLIDDCYRAAGFPPRPRTALPSTP</sequence>
<dbReference type="Pfam" id="PF01408">
    <property type="entry name" value="GFO_IDH_MocA"/>
    <property type="match status" value="1"/>
</dbReference>
<evidence type="ECO:0000313" key="5">
    <source>
        <dbReference type="EMBL" id="PSM40332.1"/>
    </source>
</evidence>
<dbReference type="OrthoDB" id="179913at2"/>
<reference evidence="5 6" key="1">
    <citation type="submission" date="2018-03" db="EMBL/GenBank/DDBJ databases">
        <title>Streptomyces dioscori sp. nov., a novel endophytic actinobacterium isolated from bulbil of Dioscorea bulbifera L.</title>
        <authorList>
            <person name="Zhikuan W."/>
        </authorList>
    </citation>
    <scope>NUCLEOTIDE SEQUENCE [LARGE SCALE GENOMIC DNA]</scope>
    <source>
        <strain evidence="5 6">A217</strain>
    </source>
</reference>
<dbReference type="InterPro" id="IPR000683">
    <property type="entry name" value="Gfo/Idh/MocA-like_OxRdtase_N"/>
</dbReference>
<evidence type="ECO:0000259" key="3">
    <source>
        <dbReference type="Pfam" id="PF01408"/>
    </source>
</evidence>
<proteinExistence type="inferred from homology"/>
<protein>
    <submittedName>
        <fullName evidence="5">Gfo/Idh/MocA family oxidoreductase</fullName>
    </submittedName>
</protein>
<dbReference type="AlphaFoldDB" id="A0A2P8Q250"/>
<feature type="domain" description="GFO/IDH/MocA-like oxidoreductase" evidence="4">
    <location>
        <begin position="134"/>
        <end position="266"/>
    </location>
</feature>
<dbReference type="Proteomes" id="UP000240429">
    <property type="component" value="Unassembled WGS sequence"/>
</dbReference>
<comment type="caution">
    <text evidence="5">The sequence shown here is derived from an EMBL/GenBank/DDBJ whole genome shotgun (WGS) entry which is preliminary data.</text>
</comment>
<dbReference type="SUPFAM" id="SSF55347">
    <property type="entry name" value="Glyceraldehyde-3-phosphate dehydrogenase-like, C-terminal domain"/>
    <property type="match status" value="1"/>
</dbReference>
<dbReference type="Gene3D" id="3.30.360.10">
    <property type="entry name" value="Dihydrodipicolinate Reductase, domain 2"/>
    <property type="match status" value="1"/>
</dbReference>
<evidence type="ECO:0000256" key="1">
    <source>
        <dbReference type="ARBA" id="ARBA00010928"/>
    </source>
</evidence>
<dbReference type="InterPro" id="IPR050984">
    <property type="entry name" value="Gfo/Idh/MocA_domain"/>
</dbReference>
<organism evidence="5 6">
    <name type="scientific">Streptomyces dioscori</name>
    <dbReference type="NCBI Taxonomy" id="2109333"/>
    <lineage>
        <taxon>Bacteria</taxon>
        <taxon>Bacillati</taxon>
        <taxon>Actinomycetota</taxon>
        <taxon>Actinomycetes</taxon>
        <taxon>Kitasatosporales</taxon>
        <taxon>Streptomycetaceae</taxon>
        <taxon>Streptomyces</taxon>
        <taxon>Streptomyces aurantiacus group</taxon>
    </lineage>
</organism>
<dbReference type="InterPro" id="IPR036291">
    <property type="entry name" value="NAD(P)-bd_dom_sf"/>
</dbReference>
<dbReference type="PANTHER" id="PTHR22604">
    <property type="entry name" value="OXIDOREDUCTASES"/>
    <property type="match status" value="1"/>
</dbReference>
<evidence type="ECO:0000259" key="4">
    <source>
        <dbReference type="Pfam" id="PF22725"/>
    </source>
</evidence>
<evidence type="ECO:0000313" key="6">
    <source>
        <dbReference type="Proteomes" id="UP000240429"/>
    </source>
</evidence>
<dbReference type="SUPFAM" id="SSF51735">
    <property type="entry name" value="NAD(P)-binding Rossmann-fold domains"/>
    <property type="match status" value="1"/>
</dbReference>
<dbReference type="Gene3D" id="3.40.50.720">
    <property type="entry name" value="NAD(P)-binding Rossmann-like Domain"/>
    <property type="match status" value="1"/>
</dbReference>
<name>A0A2P8Q250_9ACTN</name>
<keyword evidence="6" id="KW-1185">Reference proteome</keyword>
<feature type="domain" description="Gfo/Idh/MocA-like oxidoreductase N-terminal" evidence="3">
    <location>
        <begin position="6"/>
        <end position="125"/>
    </location>
</feature>
<keyword evidence="2" id="KW-0560">Oxidoreductase</keyword>
<dbReference type="RefSeq" id="WP_107019411.1">
    <property type="nucleotide sequence ID" value="NZ_KZ679048.1"/>
</dbReference>